<name>A0ABN7SJW2_OIKDI</name>
<evidence type="ECO:0000313" key="2">
    <source>
        <dbReference type="EMBL" id="CAG5102753.1"/>
    </source>
</evidence>
<feature type="coiled-coil region" evidence="1">
    <location>
        <begin position="136"/>
        <end position="198"/>
    </location>
</feature>
<keyword evidence="3" id="KW-1185">Reference proteome</keyword>
<evidence type="ECO:0000256" key="1">
    <source>
        <dbReference type="SAM" id="Coils"/>
    </source>
</evidence>
<evidence type="ECO:0000313" key="3">
    <source>
        <dbReference type="Proteomes" id="UP001158576"/>
    </source>
</evidence>
<accession>A0ABN7SJW2</accession>
<reference evidence="2 3" key="1">
    <citation type="submission" date="2021-04" db="EMBL/GenBank/DDBJ databases">
        <authorList>
            <person name="Bliznina A."/>
        </authorList>
    </citation>
    <scope>NUCLEOTIDE SEQUENCE [LARGE SCALE GENOMIC DNA]</scope>
</reference>
<dbReference type="Proteomes" id="UP001158576">
    <property type="component" value="Chromosome 1"/>
</dbReference>
<proteinExistence type="predicted"/>
<sequence length="348" mass="40874">MGFAARLLDRDFADSVICYLCKEVLEDVVALACCEEHCCRKCYDSKKRGNEECVCGQNVVDHIEDRPMKNELAEAGDFECTKCFAKPLRYDLLPRHMKDDCARRTVYCRHCERHHGADYVESCAKNTDAAAIHRERARLEREAALSKKRMEDAIKSEHEAKMKIEEVQQREDILQTRFNQQKEQLRQTEQQANRIMIAQHQERLNNPPPPNERIVTRPLRYGPNVGTNFVRKQIPWQNDFKKLTFGWIQNRFGKPIAPEKRELMINREDTVRSVRDKIRAQCKIEWPRQLFYNGITDRNSKLINNIDPIKEIDDITVGADGILWIGRSNIWDDEQFLEDQKNAASYRY</sequence>
<dbReference type="EMBL" id="OU015566">
    <property type="protein sequence ID" value="CAG5102753.1"/>
    <property type="molecule type" value="Genomic_DNA"/>
</dbReference>
<organism evidence="2 3">
    <name type="scientific">Oikopleura dioica</name>
    <name type="common">Tunicate</name>
    <dbReference type="NCBI Taxonomy" id="34765"/>
    <lineage>
        <taxon>Eukaryota</taxon>
        <taxon>Metazoa</taxon>
        <taxon>Chordata</taxon>
        <taxon>Tunicata</taxon>
        <taxon>Appendicularia</taxon>
        <taxon>Copelata</taxon>
        <taxon>Oikopleuridae</taxon>
        <taxon>Oikopleura</taxon>
    </lineage>
</organism>
<dbReference type="CDD" id="cd17039">
    <property type="entry name" value="Ubl_ubiquitin_like"/>
    <property type="match status" value="1"/>
</dbReference>
<gene>
    <name evidence="2" type="ORF">OKIOD_LOCUS9215</name>
</gene>
<protein>
    <submittedName>
        <fullName evidence="2">Oidioi.mRNA.OKI2018_I69.chr1.g450.t1.cds</fullName>
    </submittedName>
</protein>
<keyword evidence="1" id="KW-0175">Coiled coil</keyword>